<dbReference type="EMBL" id="OY731408">
    <property type="protein sequence ID" value="CAJ1978110.1"/>
    <property type="molecule type" value="Genomic_DNA"/>
</dbReference>
<keyword evidence="2" id="KW-1185">Reference proteome</keyword>
<name>A0AA87BCI3_9FABA</name>
<reference evidence="1" key="1">
    <citation type="submission" date="2023-10" db="EMBL/GenBank/DDBJ databases">
        <authorList>
            <person name="Domelevo Entfellner J.-B."/>
        </authorList>
    </citation>
    <scope>NUCLEOTIDE SEQUENCE</scope>
</reference>
<dbReference type="AlphaFoldDB" id="A0AA87BCI3"/>
<sequence length="81" mass="8888">MLGMGYKCKDPRLTFIGGARRVGTAVWVGTTVSLEFLPLGRPSHSKFGPETGVSNVGRASHLKLAIWDGRLDPWDNCLELF</sequence>
<protein>
    <submittedName>
        <fullName evidence="1">Uncharacterized protein</fullName>
    </submittedName>
</protein>
<dbReference type="Gramene" id="rna-AYBTSS11_LOCUS30294">
    <property type="protein sequence ID" value="CAJ1978110.1"/>
    <property type="gene ID" value="gene-AYBTSS11_LOCUS30294"/>
</dbReference>
<feature type="non-terminal residue" evidence="1">
    <location>
        <position position="81"/>
    </location>
</feature>
<evidence type="ECO:0000313" key="1">
    <source>
        <dbReference type="EMBL" id="CAJ1978110.1"/>
    </source>
</evidence>
<gene>
    <name evidence="1" type="ORF">AYBTSS11_LOCUS30294</name>
</gene>
<dbReference type="Proteomes" id="UP001189624">
    <property type="component" value="Chromosome 11"/>
</dbReference>
<evidence type="ECO:0000313" key="2">
    <source>
        <dbReference type="Proteomes" id="UP001189624"/>
    </source>
</evidence>
<proteinExistence type="predicted"/>
<accession>A0AA87BCI3</accession>
<organism evidence="1 2">
    <name type="scientific">Sphenostylis stenocarpa</name>
    <dbReference type="NCBI Taxonomy" id="92480"/>
    <lineage>
        <taxon>Eukaryota</taxon>
        <taxon>Viridiplantae</taxon>
        <taxon>Streptophyta</taxon>
        <taxon>Embryophyta</taxon>
        <taxon>Tracheophyta</taxon>
        <taxon>Spermatophyta</taxon>
        <taxon>Magnoliopsida</taxon>
        <taxon>eudicotyledons</taxon>
        <taxon>Gunneridae</taxon>
        <taxon>Pentapetalae</taxon>
        <taxon>rosids</taxon>
        <taxon>fabids</taxon>
        <taxon>Fabales</taxon>
        <taxon>Fabaceae</taxon>
        <taxon>Papilionoideae</taxon>
        <taxon>50 kb inversion clade</taxon>
        <taxon>NPAAA clade</taxon>
        <taxon>indigoferoid/millettioid clade</taxon>
        <taxon>Phaseoleae</taxon>
        <taxon>Sphenostylis</taxon>
    </lineage>
</organism>